<sequence>MPTATAFSHVSFPLLIPAPSYSLTHRKQDGRIPRISDEINPFLPQSHPLSPRFSFVKGESDMHQVEGRWL</sequence>
<dbReference type="EMBL" id="JAHRIO010013690">
    <property type="protein sequence ID" value="MEQ2163199.1"/>
    <property type="molecule type" value="Genomic_DNA"/>
</dbReference>
<protein>
    <submittedName>
        <fullName evidence="1">Uncharacterized protein</fullName>
    </submittedName>
</protein>
<keyword evidence="2" id="KW-1185">Reference proteome</keyword>
<evidence type="ECO:0000313" key="2">
    <source>
        <dbReference type="Proteomes" id="UP001476798"/>
    </source>
</evidence>
<reference evidence="1 2" key="1">
    <citation type="submission" date="2021-06" db="EMBL/GenBank/DDBJ databases">
        <authorList>
            <person name="Palmer J.M."/>
        </authorList>
    </citation>
    <scope>NUCLEOTIDE SEQUENCE [LARGE SCALE GENOMIC DNA]</scope>
    <source>
        <strain evidence="1 2">GA_2019</strain>
        <tissue evidence="1">Muscle</tissue>
    </source>
</reference>
<organism evidence="1 2">
    <name type="scientific">Goodea atripinnis</name>
    <dbReference type="NCBI Taxonomy" id="208336"/>
    <lineage>
        <taxon>Eukaryota</taxon>
        <taxon>Metazoa</taxon>
        <taxon>Chordata</taxon>
        <taxon>Craniata</taxon>
        <taxon>Vertebrata</taxon>
        <taxon>Euteleostomi</taxon>
        <taxon>Actinopterygii</taxon>
        <taxon>Neopterygii</taxon>
        <taxon>Teleostei</taxon>
        <taxon>Neoteleostei</taxon>
        <taxon>Acanthomorphata</taxon>
        <taxon>Ovalentaria</taxon>
        <taxon>Atherinomorphae</taxon>
        <taxon>Cyprinodontiformes</taxon>
        <taxon>Goodeidae</taxon>
        <taxon>Goodea</taxon>
    </lineage>
</organism>
<proteinExistence type="predicted"/>
<dbReference type="Proteomes" id="UP001476798">
    <property type="component" value="Unassembled WGS sequence"/>
</dbReference>
<name>A0ABV0MX40_9TELE</name>
<accession>A0ABV0MX40</accession>
<evidence type="ECO:0000313" key="1">
    <source>
        <dbReference type="EMBL" id="MEQ2163199.1"/>
    </source>
</evidence>
<gene>
    <name evidence="1" type="ORF">GOODEAATRI_027767</name>
</gene>
<comment type="caution">
    <text evidence="1">The sequence shown here is derived from an EMBL/GenBank/DDBJ whole genome shotgun (WGS) entry which is preliminary data.</text>
</comment>